<dbReference type="Proteomes" id="UP000006753">
    <property type="component" value="Unassembled WGS sequence"/>
</dbReference>
<proteinExistence type="inferred from homology"/>
<protein>
    <submittedName>
        <fullName evidence="3">Retinol dehydrogenase 12</fullName>
    </submittedName>
</protein>
<dbReference type="KEGG" id="mbe:MBM_04687"/>
<dbReference type="GO" id="GO:0016491">
    <property type="term" value="F:oxidoreductase activity"/>
    <property type="evidence" value="ECO:0007669"/>
    <property type="project" value="UniProtKB-KW"/>
</dbReference>
<dbReference type="PANTHER" id="PTHR24320:SF33">
    <property type="entry name" value="OXIDOREDUCTASE BLI-4, MITOCHONDRIAL-RELATED"/>
    <property type="match status" value="1"/>
</dbReference>
<sequence length="345" mass="37373">MAGVVQTIKNTVAENFGGAAHSLATKETQFSLEAVPDQSNKVAVVTGGSRGIGYACAHTLLERNISKLFIVASTKESLDGASSYIKETLGASTVSKVKFLQADLADWKTLPSIAKQITDSTDRIDILINDAARGIMTAQQTSYGVDRHMAVCHVGHVILTSHLLPVIKKTASPSSKVRIVMLGSNAHQATPSDCKFASLEELNQDLGPNGQYGRAKLAQMLYAKFLNRNLKSEGVLANCVHPGFVETKQSTEEIHEPYPIAGYAMSVGMKPFQKSQWEGAVSAMYCATKTEEGGQYVCPPAIPEAGSKLYQDEDGELEKNLMDLTIKLVREKMDPEKQGCPMKLY</sequence>
<dbReference type="GeneID" id="18760622"/>
<organism evidence="3 4">
    <name type="scientific">Marssonina brunnea f. sp. multigermtubi (strain MB_m1)</name>
    <name type="common">Marssonina leaf spot fungus</name>
    <dbReference type="NCBI Taxonomy" id="1072389"/>
    <lineage>
        <taxon>Eukaryota</taxon>
        <taxon>Fungi</taxon>
        <taxon>Dikarya</taxon>
        <taxon>Ascomycota</taxon>
        <taxon>Pezizomycotina</taxon>
        <taxon>Leotiomycetes</taxon>
        <taxon>Helotiales</taxon>
        <taxon>Drepanopezizaceae</taxon>
        <taxon>Drepanopeziza</taxon>
    </lineage>
</organism>
<dbReference type="eggNOG" id="KOG1208">
    <property type="taxonomic scope" value="Eukaryota"/>
</dbReference>
<dbReference type="Gene3D" id="3.40.50.720">
    <property type="entry name" value="NAD(P)-binding Rossmann-like Domain"/>
    <property type="match status" value="1"/>
</dbReference>
<dbReference type="Pfam" id="PF00106">
    <property type="entry name" value="adh_short"/>
    <property type="match status" value="1"/>
</dbReference>
<evidence type="ECO:0000256" key="1">
    <source>
        <dbReference type="ARBA" id="ARBA00006484"/>
    </source>
</evidence>
<comment type="similarity">
    <text evidence="1">Belongs to the short-chain dehydrogenases/reductases (SDR) family.</text>
</comment>
<keyword evidence="2" id="KW-0560">Oxidoreductase</keyword>
<dbReference type="PANTHER" id="PTHR24320">
    <property type="entry name" value="RETINOL DEHYDROGENASE"/>
    <property type="match status" value="1"/>
</dbReference>
<dbReference type="AlphaFoldDB" id="K1WHR1"/>
<keyword evidence="4" id="KW-1185">Reference proteome</keyword>
<dbReference type="SUPFAM" id="SSF51735">
    <property type="entry name" value="NAD(P)-binding Rossmann-fold domains"/>
    <property type="match status" value="1"/>
</dbReference>
<name>K1WHR1_MARBU</name>
<accession>K1WHR1</accession>
<gene>
    <name evidence="3" type="ORF">MBM_04687</name>
</gene>
<dbReference type="InterPro" id="IPR036291">
    <property type="entry name" value="NAD(P)-bd_dom_sf"/>
</dbReference>
<dbReference type="PRINTS" id="PR00081">
    <property type="entry name" value="GDHRDH"/>
</dbReference>
<dbReference type="HOGENOM" id="CLU_010194_44_6_1"/>
<dbReference type="InParanoid" id="K1WHR1"/>
<reference evidence="3 4" key="1">
    <citation type="journal article" date="2012" name="BMC Genomics">
        <title>Sequencing the genome of Marssonina brunnea reveals fungus-poplar co-evolution.</title>
        <authorList>
            <person name="Zhu S."/>
            <person name="Cao Y.-Z."/>
            <person name="Jiang C."/>
            <person name="Tan B.-Y."/>
            <person name="Wang Z."/>
            <person name="Feng S."/>
            <person name="Zhang L."/>
            <person name="Su X.-H."/>
            <person name="Brejova B."/>
            <person name="Vinar T."/>
            <person name="Xu M."/>
            <person name="Wang M.-X."/>
            <person name="Zhang S.-G."/>
            <person name="Huang M.-R."/>
            <person name="Wu R."/>
            <person name="Zhou Y."/>
        </authorList>
    </citation>
    <scope>NUCLEOTIDE SEQUENCE [LARGE SCALE GENOMIC DNA]</scope>
    <source>
        <strain evidence="3 4">MB_m1</strain>
    </source>
</reference>
<dbReference type="InterPro" id="IPR002347">
    <property type="entry name" value="SDR_fam"/>
</dbReference>
<dbReference type="OMA" id="AVNHMGH"/>
<evidence type="ECO:0000313" key="4">
    <source>
        <dbReference type="Proteomes" id="UP000006753"/>
    </source>
</evidence>
<dbReference type="EMBL" id="JH921437">
    <property type="protein sequence ID" value="EKD17110.1"/>
    <property type="molecule type" value="Genomic_DNA"/>
</dbReference>
<dbReference type="RefSeq" id="XP_007292576.1">
    <property type="nucleotide sequence ID" value="XM_007292514.1"/>
</dbReference>
<evidence type="ECO:0000313" key="3">
    <source>
        <dbReference type="EMBL" id="EKD17110.1"/>
    </source>
</evidence>
<dbReference type="OrthoDB" id="191139at2759"/>
<evidence type="ECO:0000256" key="2">
    <source>
        <dbReference type="ARBA" id="ARBA00023002"/>
    </source>
</evidence>